<keyword evidence="2 5" id="KW-0812">Transmembrane</keyword>
<dbReference type="RefSeq" id="WP_101588974.1">
    <property type="nucleotide sequence ID" value="NZ_FXZM01000007.1"/>
</dbReference>
<feature type="transmembrane region" description="Helical" evidence="5">
    <location>
        <begin position="377"/>
        <end position="404"/>
    </location>
</feature>
<protein>
    <submittedName>
        <fullName evidence="7">Major Facilitator Superfamily protein</fullName>
    </submittedName>
</protein>
<reference evidence="8" key="1">
    <citation type="submission" date="2017-03" db="EMBL/GenBank/DDBJ databases">
        <authorList>
            <person name="Monnet C."/>
        </authorList>
    </citation>
    <scope>NUCLEOTIDE SEQUENCE [LARGE SCALE GENOMIC DNA]</scope>
    <source>
        <strain evidence="8">SJ5-8</strain>
    </source>
</reference>
<keyword evidence="3 5" id="KW-1133">Transmembrane helix</keyword>
<feature type="transmembrane region" description="Helical" evidence="5">
    <location>
        <begin position="203"/>
        <end position="222"/>
    </location>
</feature>
<dbReference type="InterPro" id="IPR011701">
    <property type="entry name" value="MFS"/>
</dbReference>
<comment type="subcellular location">
    <subcellularLocation>
        <location evidence="1">Cell membrane</location>
        <topology evidence="1">Multi-pass membrane protein</topology>
    </subcellularLocation>
</comment>
<evidence type="ECO:0000313" key="8">
    <source>
        <dbReference type="Proteomes" id="UP000234462"/>
    </source>
</evidence>
<feature type="domain" description="Major facilitator superfamily (MFS) profile" evidence="6">
    <location>
        <begin position="9"/>
        <end position="474"/>
    </location>
</feature>
<feature type="transmembrane region" description="Helical" evidence="5">
    <location>
        <begin position="316"/>
        <end position="336"/>
    </location>
</feature>
<dbReference type="GO" id="GO:0005886">
    <property type="term" value="C:plasma membrane"/>
    <property type="evidence" value="ECO:0007669"/>
    <property type="project" value="UniProtKB-SubCell"/>
</dbReference>
<proteinExistence type="predicted"/>
<dbReference type="Proteomes" id="UP000234462">
    <property type="component" value="Unassembled WGS sequence"/>
</dbReference>
<dbReference type="OrthoDB" id="102502at2"/>
<keyword evidence="8" id="KW-1185">Reference proteome</keyword>
<dbReference type="GO" id="GO:0022857">
    <property type="term" value="F:transmembrane transporter activity"/>
    <property type="evidence" value="ECO:0007669"/>
    <property type="project" value="InterPro"/>
</dbReference>
<dbReference type="Pfam" id="PF07690">
    <property type="entry name" value="MFS_1"/>
    <property type="match status" value="1"/>
</dbReference>
<evidence type="ECO:0000256" key="1">
    <source>
        <dbReference type="ARBA" id="ARBA00004651"/>
    </source>
</evidence>
<evidence type="ECO:0000256" key="2">
    <source>
        <dbReference type="ARBA" id="ARBA00022692"/>
    </source>
</evidence>
<feature type="transmembrane region" description="Helical" evidence="5">
    <location>
        <begin position="133"/>
        <end position="151"/>
    </location>
</feature>
<dbReference type="PANTHER" id="PTHR42718:SF39">
    <property type="entry name" value="ACTINORHODIN TRANSPORTER-RELATED"/>
    <property type="match status" value="1"/>
</dbReference>
<dbReference type="InterPro" id="IPR020846">
    <property type="entry name" value="MFS_dom"/>
</dbReference>
<dbReference type="AlphaFoldDB" id="A0A2H1L5K2"/>
<dbReference type="SUPFAM" id="SSF103473">
    <property type="entry name" value="MFS general substrate transporter"/>
    <property type="match status" value="1"/>
</dbReference>
<dbReference type="Gene3D" id="1.20.1720.10">
    <property type="entry name" value="Multidrug resistance protein D"/>
    <property type="match status" value="1"/>
</dbReference>
<evidence type="ECO:0000256" key="4">
    <source>
        <dbReference type="ARBA" id="ARBA00023136"/>
    </source>
</evidence>
<feature type="transmembrane region" description="Helical" evidence="5">
    <location>
        <begin position="348"/>
        <end position="371"/>
    </location>
</feature>
<dbReference type="Gene3D" id="1.20.1250.20">
    <property type="entry name" value="MFS general substrate transporter like domains"/>
    <property type="match status" value="1"/>
</dbReference>
<evidence type="ECO:0000259" key="6">
    <source>
        <dbReference type="PROSITE" id="PS50850"/>
    </source>
</evidence>
<dbReference type="PANTHER" id="PTHR42718">
    <property type="entry name" value="MAJOR FACILITATOR SUPERFAMILY MULTIDRUG TRANSPORTER MFSC"/>
    <property type="match status" value="1"/>
</dbReference>
<feature type="transmembrane region" description="Helical" evidence="5">
    <location>
        <begin position="448"/>
        <end position="470"/>
    </location>
</feature>
<evidence type="ECO:0000256" key="5">
    <source>
        <dbReference type="SAM" id="Phobius"/>
    </source>
</evidence>
<evidence type="ECO:0000256" key="3">
    <source>
        <dbReference type="ARBA" id="ARBA00022989"/>
    </source>
</evidence>
<dbReference type="PROSITE" id="PS50850">
    <property type="entry name" value="MFS"/>
    <property type="match status" value="1"/>
</dbReference>
<accession>A0A2H1L5K2</accession>
<feature type="transmembrane region" description="Helical" evidence="5">
    <location>
        <begin position="276"/>
        <end position="296"/>
    </location>
</feature>
<organism evidence="7 8">
    <name type="scientific">Brevibacterium jeotgali</name>
    <dbReference type="NCBI Taxonomy" id="1262550"/>
    <lineage>
        <taxon>Bacteria</taxon>
        <taxon>Bacillati</taxon>
        <taxon>Actinomycetota</taxon>
        <taxon>Actinomycetes</taxon>
        <taxon>Micrococcales</taxon>
        <taxon>Brevibacteriaceae</taxon>
        <taxon>Brevibacterium</taxon>
    </lineage>
</organism>
<feature type="transmembrane region" description="Helical" evidence="5">
    <location>
        <begin position="163"/>
        <end position="183"/>
    </location>
</feature>
<evidence type="ECO:0000313" key="7">
    <source>
        <dbReference type="EMBL" id="SMY12015.1"/>
    </source>
</evidence>
<dbReference type="CDD" id="cd17321">
    <property type="entry name" value="MFS_MMR_MDR_like"/>
    <property type="match status" value="1"/>
</dbReference>
<dbReference type="EMBL" id="FXZM01000007">
    <property type="protein sequence ID" value="SMY12015.1"/>
    <property type="molecule type" value="Genomic_DNA"/>
</dbReference>
<keyword evidence="4 5" id="KW-0472">Membrane</keyword>
<name>A0A2H1L5K2_9MICO</name>
<feature type="transmembrane region" description="Helical" evidence="5">
    <location>
        <begin position="424"/>
        <end position="442"/>
    </location>
</feature>
<gene>
    <name evidence="7" type="ORF">BJEO58_01609</name>
</gene>
<feature type="transmembrane region" description="Helical" evidence="5">
    <location>
        <begin position="43"/>
        <end position="63"/>
    </location>
</feature>
<dbReference type="InterPro" id="IPR036259">
    <property type="entry name" value="MFS_trans_sf"/>
</dbReference>
<feature type="transmembrane region" description="Helical" evidence="5">
    <location>
        <begin position="12"/>
        <end position="31"/>
    </location>
</feature>
<sequence length="475" mass="48842">MTQESARPTVWPLYVVTFLATYTIAVAAISAPGIQQGLQITESGTSLVVGAYSATFAAGLIFFGRLGDRWGRRRMFRVGTLALAITALLTASAPTVEFLVAARLVQGCAAAVTTPQVLASIQSILRGSARLRAVGLYSVFAGSGTVAGQVIGGLVNSAFGPDLGWRAAFASVGVLSVIAWVGARHLTETRSPRPLGLDARGSVLVALALLLLIAGLTHVAAIDLVAPLSPPGPLLWTAGLLGASAGCFGLLALHALMRERSRRPSILPLEVMREPAVRTGMALACLLFMMIGGFAYNYAILSQQGYGLAPWESGLATATLALAFVVASALAPRIVVRWGGTVHGGRRTLLMASVIQGVGLVGLGVVALVGVDHFFVWYQVAGVLIGGGQGLMMGPLVSVVMAAVPDEAAGLTGGLVATAQQTGIGLGIAVLSTVFAGLTQLLPMTTAYGWTTLATVLLTVSFALFAARIVEQAEG</sequence>
<feature type="transmembrane region" description="Helical" evidence="5">
    <location>
        <begin position="234"/>
        <end position="256"/>
    </location>
</feature>